<dbReference type="EMBL" id="CP013236">
    <property type="protein sequence ID" value="AMP15052.1"/>
    <property type="molecule type" value="Genomic_DNA"/>
</dbReference>
<proteinExistence type="predicted"/>
<dbReference type="InterPro" id="IPR025091">
    <property type="entry name" value="DUF4019"/>
</dbReference>
<sequence>MFFYWEEKMSALLSLRNFPGAAGFALASLLAADPALAQSGASIDSAVATATQWVALADGNQADRMWSQSGPAMQKSMSKEDWIKYLAAVKTEVGPLSSRSWEQIVHVSNPADLPPGEYLNIAFASRFAKAPTVEKVSLVQAGDKWIPVGYVITKFVPAPAPAPAAAAPK</sequence>
<feature type="chain" id="PRO_5045743053" description="DUF4019 domain-containing protein" evidence="1">
    <location>
        <begin position="38"/>
        <end position="169"/>
    </location>
</feature>
<keyword evidence="3" id="KW-1185">Reference proteome</keyword>
<dbReference type="Pfam" id="PF13211">
    <property type="entry name" value="DUF4019"/>
    <property type="match status" value="1"/>
</dbReference>
<organism evidence="2 3">
    <name type="scientific">Collimonas pratensis</name>
    <dbReference type="NCBI Taxonomy" id="279113"/>
    <lineage>
        <taxon>Bacteria</taxon>
        <taxon>Pseudomonadati</taxon>
        <taxon>Pseudomonadota</taxon>
        <taxon>Betaproteobacteria</taxon>
        <taxon>Burkholderiales</taxon>
        <taxon>Oxalobacteraceae</taxon>
        <taxon>Collimonas</taxon>
    </lineage>
</organism>
<evidence type="ECO:0000313" key="3">
    <source>
        <dbReference type="Proteomes" id="UP000074914"/>
    </source>
</evidence>
<gene>
    <name evidence="2" type="ORF">CPter291_2797</name>
</gene>
<reference evidence="2 3" key="1">
    <citation type="submission" date="2015-11" db="EMBL/GenBank/DDBJ databases">
        <title>Exploring the genomic traits of fungus-feeding bacterial genus Collimonas.</title>
        <authorList>
            <person name="Song C."/>
            <person name="Schmidt R."/>
            <person name="de Jager V."/>
            <person name="Krzyzanowska D."/>
            <person name="Jongedijk E."/>
            <person name="Cankar K."/>
            <person name="Beekwilder J."/>
            <person name="van Veen A."/>
            <person name="de Boer W."/>
            <person name="van Veen J.A."/>
            <person name="Garbeva P."/>
        </authorList>
    </citation>
    <scope>NUCLEOTIDE SEQUENCE [LARGE SCALE GENOMIC DNA]</scope>
    <source>
        <strain evidence="2 3">Ter291</strain>
    </source>
</reference>
<evidence type="ECO:0000313" key="2">
    <source>
        <dbReference type="EMBL" id="AMP15052.1"/>
    </source>
</evidence>
<evidence type="ECO:0008006" key="4">
    <source>
        <dbReference type="Google" id="ProtNLM"/>
    </source>
</evidence>
<name>A0ABM5Z7F7_9BURK</name>
<accession>A0ABM5Z7F7</accession>
<protein>
    <recommendedName>
        <fullName evidence="4">DUF4019 domain-containing protein</fullName>
    </recommendedName>
</protein>
<feature type="signal peptide" evidence="1">
    <location>
        <begin position="1"/>
        <end position="37"/>
    </location>
</feature>
<keyword evidence="1" id="KW-0732">Signal</keyword>
<dbReference type="Proteomes" id="UP000074914">
    <property type="component" value="Chromosome"/>
</dbReference>
<evidence type="ECO:0000256" key="1">
    <source>
        <dbReference type="SAM" id="SignalP"/>
    </source>
</evidence>